<name>A0AA50HJD7_9GAMM</name>
<organism evidence="3 4">
    <name type="scientific">Erwinia pyri</name>
    <dbReference type="NCBI Taxonomy" id="3062598"/>
    <lineage>
        <taxon>Bacteria</taxon>
        <taxon>Pseudomonadati</taxon>
        <taxon>Pseudomonadota</taxon>
        <taxon>Gammaproteobacteria</taxon>
        <taxon>Enterobacterales</taxon>
        <taxon>Erwiniaceae</taxon>
        <taxon>Erwinia</taxon>
    </lineage>
</organism>
<evidence type="ECO:0000313" key="3">
    <source>
        <dbReference type="EMBL" id="WLS77208.1"/>
    </source>
</evidence>
<proteinExistence type="predicted"/>
<dbReference type="Pfam" id="PF10145">
    <property type="entry name" value="PhageMin_Tail"/>
    <property type="match status" value="1"/>
</dbReference>
<sequence>MADSFQLKAIITAVDQLSGPLKGMSKNLKGFQKDAKNIMVNAAAMGTAIASAFVVPINQAMEFESSMADVRKVVNFDTPAQFKEMGEDVLKLSIRLPMAANGIAQIVAAGGQAGIAREDLQQFASDAVKMGVAFDQTAEESGQMMAQWRTAFKMTQKDVVGLADKINYLGNTGPASAGKISDIVTRIGPLGGVAGVASGEIAAMGATIAGMGVESEIAATGIKNFMLSLTSGKSATASQKKALKFIKIDPAQLAADMQKDSKTAMLKVLDSLAKVPKAKQAAVMNALFGKESLGAIAPLLTNLDLLRKNFNRVTDAQQYGASMQKEYEARAATTSNSVQLLKNQFTAASITIGDMFLPSIVKLSAKVQPLIERFRQFVKANPDTVKGVFKFGVTLLGTASAFGVATRAFKTFDSVMKMTTMGKLLALVVLAGGLIVSNWDQAGPVVKKVWENIDGVAQALGGWETVLKGIAAFTTGAWLVSMVKGFGGANSEAGKLSKNLKGIANMGVITVTISVLFDLMKRVNSLHDEAAKQNTDAGTLLVNKRKQAEEERGYQGFLPRLKEIFEGMKPLKDLHNEAEGLSADAGSALVRKKENPSDNSSGVQQGFIPRLKELLGMSPESDASKSLNQLPKVQQGELKVSFDNAPPGMRVAPVGNATPWVNYDVGYNRFSNQ</sequence>
<dbReference type="InterPro" id="IPR010090">
    <property type="entry name" value="Phage_tape_meas"/>
</dbReference>
<accession>A0AA50HJD7</accession>
<dbReference type="Proteomes" id="UP001228139">
    <property type="component" value="Chromosome"/>
</dbReference>
<gene>
    <name evidence="3" type="ORF">Q3V30_11970</name>
</gene>
<dbReference type="NCBIfam" id="TIGR01760">
    <property type="entry name" value="tape_meas_TP901"/>
    <property type="match status" value="1"/>
</dbReference>
<reference evidence="3 4" key="1">
    <citation type="submission" date="2023-07" db="EMBL/GenBank/DDBJ databases">
        <title>Pathogenic bacteria of pear tree diseases.</title>
        <authorList>
            <person name="Zhang Z."/>
            <person name="He L."/>
            <person name="Huang R."/>
        </authorList>
    </citation>
    <scope>NUCLEOTIDE SEQUENCE [LARGE SCALE GENOMIC DNA]</scope>
    <source>
        <strain evidence="3 4">DE2</strain>
    </source>
</reference>
<dbReference type="PANTHER" id="PTHR37813:SF1">
    <property type="entry name" value="FELS-2 PROPHAGE PROTEIN"/>
    <property type="match status" value="1"/>
</dbReference>
<dbReference type="AlphaFoldDB" id="A0AA50HJD7"/>
<dbReference type="KEGG" id="epi:Q3V30_11970"/>
<dbReference type="PANTHER" id="PTHR37813">
    <property type="entry name" value="FELS-2 PROPHAGE PROTEIN"/>
    <property type="match status" value="1"/>
</dbReference>
<keyword evidence="1" id="KW-1188">Viral release from host cell</keyword>
<evidence type="ECO:0000259" key="2">
    <source>
        <dbReference type="Pfam" id="PF10145"/>
    </source>
</evidence>
<dbReference type="RefSeq" id="WP_428979203.1">
    <property type="nucleotide sequence ID" value="NZ_CP132353.1"/>
</dbReference>
<evidence type="ECO:0000256" key="1">
    <source>
        <dbReference type="ARBA" id="ARBA00022612"/>
    </source>
</evidence>
<keyword evidence="4" id="KW-1185">Reference proteome</keyword>
<protein>
    <submittedName>
        <fullName evidence="3">Phage tail tape measure protein</fullName>
    </submittedName>
</protein>
<dbReference type="EMBL" id="CP132353">
    <property type="protein sequence ID" value="WLS77208.1"/>
    <property type="molecule type" value="Genomic_DNA"/>
</dbReference>
<evidence type="ECO:0000313" key="4">
    <source>
        <dbReference type="Proteomes" id="UP001228139"/>
    </source>
</evidence>
<feature type="domain" description="Phage tail tape measure protein" evidence="2">
    <location>
        <begin position="87"/>
        <end position="289"/>
    </location>
</feature>